<feature type="compositionally biased region" description="Pro residues" evidence="3">
    <location>
        <begin position="686"/>
        <end position="699"/>
    </location>
</feature>
<feature type="non-terminal residue" evidence="6">
    <location>
        <position position="1289"/>
    </location>
</feature>
<dbReference type="Pfam" id="PF00270">
    <property type="entry name" value="DEAD"/>
    <property type="match status" value="1"/>
</dbReference>
<evidence type="ECO:0000256" key="1">
    <source>
        <dbReference type="ARBA" id="ARBA00022741"/>
    </source>
</evidence>
<dbReference type="CDD" id="cd17917">
    <property type="entry name" value="DEXHc_RHA-like"/>
    <property type="match status" value="1"/>
</dbReference>
<evidence type="ECO:0000313" key="6">
    <source>
        <dbReference type="EMBL" id="OWZ03142.1"/>
    </source>
</evidence>
<dbReference type="SMART" id="SM00490">
    <property type="entry name" value="HELICc"/>
    <property type="match status" value="1"/>
</dbReference>
<dbReference type="SMART" id="SM00487">
    <property type="entry name" value="DEXDc"/>
    <property type="match status" value="1"/>
</dbReference>
<keyword evidence="6" id="KW-0347">Helicase</keyword>
<dbReference type="GO" id="GO:0005524">
    <property type="term" value="F:ATP binding"/>
    <property type="evidence" value="ECO:0007669"/>
    <property type="project" value="UniProtKB-KW"/>
</dbReference>
<dbReference type="STRING" id="4795.A0A225VCS5"/>
<dbReference type="InterPro" id="IPR001650">
    <property type="entry name" value="Helicase_C-like"/>
</dbReference>
<dbReference type="InterPro" id="IPR029060">
    <property type="entry name" value="PIN-like_dom_sf"/>
</dbReference>
<dbReference type="InterPro" id="IPR027417">
    <property type="entry name" value="P-loop_NTPase"/>
</dbReference>
<evidence type="ECO:0000259" key="5">
    <source>
        <dbReference type="PROSITE" id="PS51194"/>
    </source>
</evidence>
<evidence type="ECO:0000256" key="3">
    <source>
        <dbReference type="SAM" id="MobiDB-lite"/>
    </source>
</evidence>
<reference evidence="7" key="1">
    <citation type="submission" date="2017-03" db="EMBL/GenBank/DDBJ databases">
        <title>Phytopthora megakarya and P. palmivora, two closely related causual agents of cacao black pod achieved similar genome size and gene model numbers by different mechanisms.</title>
        <authorList>
            <person name="Ali S."/>
            <person name="Shao J."/>
            <person name="Larry D.J."/>
            <person name="Kronmiller B."/>
            <person name="Shen D."/>
            <person name="Strem M.D."/>
            <person name="Melnick R.L."/>
            <person name="Guiltinan M.J."/>
            <person name="Tyler B.M."/>
            <person name="Meinhardt L.W."/>
            <person name="Bailey B.A."/>
        </authorList>
    </citation>
    <scope>NUCLEOTIDE SEQUENCE [LARGE SCALE GENOMIC DNA]</scope>
    <source>
        <strain evidence="7">zdho120</strain>
    </source>
</reference>
<comment type="caution">
    <text evidence="6">The sequence shown here is derived from an EMBL/GenBank/DDBJ whole genome shotgun (WGS) entry which is preliminary data.</text>
</comment>
<evidence type="ECO:0000256" key="2">
    <source>
        <dbReference type="ARBA" id="ARBA00022840"/>
    </source>
</evidence>
<keyword evidence="2" id="KW-0067">ATP-binding</keyword>
<name>A0A225VCS5_9STRA</name>
<dbReference type="Pfam" id="PF00867">
    <property type="entry name" value="XPG_I"/>
    <property type="match status" value="1"/>
</dbReference>
<feature type="domain" description="Helicase ATP-binding" evidence="4">
    <location>
        <begin position="817"/>
        <end position="987"/>
    </location>
</feature>
<organism evidence="6 7">
    <name type="scientific">Phytophthora megakarya</name>
    <dbReference type="NCBI Taxonomy" id="4795"/>
    <lineage>
        <taxon>Eukaryota</taxon>
        <taxon>Sar</taxon>
        <taxon>Stramenopiles</taxon>
        <taxon>Oomycota</taxon>
        <taxon>Peronosporomycetes</taxon>
        <taxon>Peronosporales</taxon>
        <taxon>Peronosporaceae</taxon>
        <taxon>Phytophthora</taxon>
    </lineage>
</organism>
<gene>
    <name evidence="6" type="ORF">PHMEG_00025178</name>
</gene>
<keyword evidence="1" id="KW-0547">Nucleotide-binding</keyword>
<dbReference type="SUPFAM" id="SSF88723">
    <property type="entry name" value="PIN domain-like"/>
    <property type="match status" value="1"/>
</dbReference>
<sequence>MGVRNLTRFCREHEAATSVEVSDLQDVTLAVDFVGFLYHLCEQLFLESHESCAWLLLGGCTARCVWSDTAWLRKLRERHVRLVFVTDPPQCFGGESHRKGYCLQDRALQKKAQIEHLAQNMESVAVAASPRKANVARTLLQTNGRFPFAREKLRGVLKKHNIPIKTASREADEELGNLVRTGEAFAVLAEDSDFLVMSGVKYIPFKKLTVCEEEPGTMKIRARVFSSAMVAEALGLEVEQLVDLALLCGNDFTPLLDNEFGMATMLGFPVQRKQGSLSARDAARWVAEHLATLENPFLSQIEADKKGFLRALFEIYRFYGHTAAFLKKFPMKIEPILPNKKLKLYKRLIDQCEYPLMAIDILETKGRGLSQRFDPLPFVPGLEDKSLDELQAPARHLSYLILDTLLVQEWTVDTGVDIYVTPLDCVRPFLSTPVQGRSVRAIDRMLRSLVFNVLYLDPSGGSPSCPSLAGMLGKTDKKGIAVKNIVYSLLLFWKQDRTYLGDRSLLDERLLELLLLTSLISLAVDSSKEKCVQHRVLFSEHLLNMEIYAVVGGYLEILKQLHQLQLVMGNKLPQNSGCSTYFSGEIFIQVYQAMMQKGGKGNPKKKRTSKSPSGFTSKDVEPVVKLFAEITNSNTFWAHFAYIRATMQRMKALIVLPTDGVDDKSSASIDGSELHPHGAVASPLPKATPPLPPGPPPPVLASEPVFDPSSVATKSASSQRRRPQLPCDSPSNLQVSAQAFKPRSVKGLMPSSVAKRLGTDSAMLSLSEGFDAVICSKAAMHEGAGYAPDRKPEPRRPVSLKGLMKTLPVFAHREEILENVTVNQLTVIQGETGCGKSTSVPQFLYDSWVIDTDTNARPVNIYVTQPRRIAAIELANTVAKMREEEVGKVVGYRIGQKQMTSSKTKITYVTTGYMVERIIHDPGALRKITHLVLDEVHERSMDVDLLLLLLKLQLKDHPHLRLVIMSATMDAQILIKYLGKALSTRLVTRKPLFVGSKLYPVKDVYLDELSNSFPDLWRRCQKEMVLMRNQFQILSQSRLSANSQIAKRAISKIHEKQLTVIEQMVILLIEGQRYQTGPQSQCILIFLPGIGSINTLYDSLSLLAMTPGGQNVQVMVFHSGIELEHQQEAFKLLGDRSTKIILSTNIAESSVTIPDVTHVINCAIEKQIEMPNAGSSHAEVLVDTWCSRASALQRSGRAGRVMSGTAFHLFTEAFRDLCMAEYNTPELLRKPLDRIVLQLKGRLNQFGVPSALLRQALDAPDLSHIDGAYKLLSAFDAINSDDEDDSRLT</sequence>
<keyword evidence="6" id="KW-0378">Hydrolase</keyword>
<dbReference type="GO" id="GO:0004518">
    <property type="term" value="F:nuclease activity"/>
    <property type="evidence" value="ECO:0007669"/>
    <property type="project" value="InterPro"/>
</dbReference>
<dbReference type="PANTHER" id="PTHR18934">
    <property type="entry name" value="ATP-DEPENDENT RNA HELICASE"/>
    <property type="match status" value="1"/>
</dbReference>
<dbReference type="GO" id="GO:0004386">
    <property type="term" value="F:helicase activity"/>
    <property type="evidence" value="ECO:0007669"/>
    <property type="project" value="UniProtKB-KW"/>
</dbReference>
<dbReference type="OrthoDB" id="66977at2759"/>
<dbReference type="Proteomes" id="UP000198211">
    <property type="component" value="Unassembled WGS sequence"/>
</dbReference>
<proteinExistence type="predicted"/>
<dbReference type="InterPro" id="IPR014001">
    <property type="entry name" value="Helicase_ATP-bd"/>
</dbReference>
<feature type="region of interest" description="Disordered" evidence="3">
    <location>
        <begin position="664"/>
        <end position="732"/>
    </location>
</feature>
<dbReference type="Pfam" id="PF00271">
    <property type="entry name" value="Helicase_C"/>
    <property type="match status" value="1"/>
</dbReference>
<dbReference type="PROSITE" id="PS51192">
    <property type="entry name" value="HELICASE_ATP_BIND_1"/>
    <property type="match status" value="1"/>
</dbReference>
<dbReference type="SUPFAM" id="SSF52540">
    <property type="entry name" value="P-loop containing nucleoside triphosphate hydrolases"/>
    <property type="match status" value="1"/>
</dbReference>
<evidence type="ECO:0000259" key="4">
    <source>
        <dbReference type="PROSITE" id="PS51192"/>
    </source>
</evidence>
<dbReference type="InterPro" id="IPR006084">
    <property type="entry name" value="XPG/Rad2"/>
</dbReference>
<dbReference type="GO" id="GO:0003723">
    <property type="term" value="F:RNA binding"/>
    <property type="evidence" value="ECO:0007669"/>
    <property type="project" value="TreeGrafter"/>
</dbReference>
<dbReference type="Gene3D" id="3.40.50.300">
    <property type="entry name" value="P-loop containing nucleotide triphosphate hydrolases"/>
    <property type="match status" value="2"/>
</dbReference>
<dbReference type="EMBL" id="NBNE01005699">
    <property type="protein sequence ID" value="OWZ03142.1"/>
    <property type="molecule type" value="Genomic_DNA"/>
</dbReference>
<protein>
    <submittedName>
        <fullName evidence="6">ATP-dependent RNA helicase</fullName>
    </submittedName>
</protein>
<keyword evidence="7" id="KW-1185">Reference proteome</keyword>
<dbReference type="CDD" id="cd18791">
    <property type="entry name" value="SF2_C_RHA"/>
    <property type="match status" value="1"/>
</dbReference>
<evidence type="ECO:0000313" key="7">
    <source>
        <dbReference type="Proteomes" id="UP000198211"/>
    </source>
</evidence>
<dbReference type="InterPro" id="IPR006086">
    <property type="entry name" value="XPG-I_dom"/>
</dbReference>
<accession>A0A225VCS5</accession>
<dbReference type="Gene3D" id="3.40.50.1010">
    <property type="entry name" value="5'-nuclease"/>
    <property type="match status" value="1"/>
</dbReference>
<dbReference type="PROSITE" id="PS51194">
    <property type="entry name" value="HELICASE_CTER"/>
    <property type="match status" value="1"/>
</dbReference>
<dbReference type="PANTHER" id="PTHR18934:SF145">
    <property type="entry name" value="ATP-DEPENDENT RNA HELICASE DHX57-RELATED"/>
    <property type="match status" value="1"/>
</dbReference>
<feature type="domain" description="Helicase C-terminal" evidence="5">
    <location>
        <begin position="1060"/>
        <end position="1243"/>
    </location>
</feature>
<dbReference type="PRINTS" id="PR00853">
    <property type="entry name" value="XPGRADSUPER"/>
</dbReference>
<dbReference type="InterPro" id="IPR011545">
    <property type="entry name" value="DEAD/DEAH_box_helicase_dom"/>
</dbReference>